<proteinExistence type="predicted"/>
<evidence type="ECO:0000313" key="1">
    <source>
        <dbReference type="EMBL" id="HGB31130.1"/>
    </source>
</evidence>
<dbReference type="EMBL" id="DTGA01000104">
    <property type="protein sequence ID" value="HGB31130.1"/>
    <property type="molecule type" value="Genomic_DNA"/>
</dbReference>
<organism evidence="1">
    <name type="scientific">Dictyoglomus turgidum</name>
    <dbReference type="NCBI Taxonomy" id="513050"/>
    <lineage>
        <taxon>Bacteria</taxon>
        <taxon>Pseudomonadati</taxon>
        <taxon>Dictyoglomota</taxon>
        <taxon>Dictyoglomia</taxon>
        <taxon>Dictyoglomales</taxon>
        <taxon>Dictyoglomaceae</taxon>
        <taxon>Dictyoglomus</taxon>
    </lineage>
</organism>
<reference evidence="1" key="1">
    <citation type="journal article" date="2020" name="mSystems">
        <title>Genome- and Community-Level Interaction Insights into Carbon Utilization and Element Cycling Functions of Hydrothermarchaeota in Hydrothermal Sediment.</title>
        <authorList>
            <person name="Zhou Z."/>
            <person name="Liu Y."/>
            <person name="Xu W."/>
            <person name="Pan J."/>
            <person name="Luo Z.H."/>
            <person name="Li M."/>
        </authorList>
    </citation>
    <scope>NUCLEOTIDE SEQUENCE [LARGE SCALE GENOMIC DNA]</scope>
    <source>
        <strain evidence="1">SpSt-751</strain>
    </source>
</reference>
<sequence length="503" mass="58873">MKIYFSGMEATSENILKDIYIPYGMVSYYFLRDRDETSILEKLVNFYGMELVCDSGTATFLGMANKSEAIHREKKVLIKEDLDKYVSEYVNWLKKYKDYFHFYVELDVDKLVGYEKVLEYRELFKKNGLKDKLLVVWHSTISMEEYEKMCQEYNFIGIADEPELPRINELFEIAKRYKRKIHGFALTQPKYIERFPFYSVDSTSWKAGSRYGTTYYLRGNRLEMVGNDNKLFRQKLQNFSYFSSYKIDWDKVMADDIYEVDKVNAITWIEYGKILDKMQEENHLKYWERTEESKTEESIGSTQGTTEKKGRLGDIQEKLKDPAIRQKWLETMKGNLFHLKTGKYLKSPLPLYCNNCYAKGKCPFYQEPKEIGDKVLCALREDVFTDWFGADNFDYREESTVLEAKNKIVKYMLQRLGLQMWFEALDGGIQDKAATSLATAVYNMLKETPTIKVGGTEININKQIAVEINKLDDETRRKIIQSLEQLETSGQEGGSLPSEESAV</sequence>
<gene>
    <name evidence="1" type="ORF">ENV35_04565</name>
</gene>
<name>A0A7C3WRE7_9BACT</name>
<protein>
    <submittedName>
        <fullName evidence="1">Uncharacterized protein</fullName>
    </submittedName>
</protein>
<accession>A0A7C3WRE7</accession>
<comment type="caution">
    <text evidence="1">The sequence shown here is derived from an EMBL/GenBank/DDBJ whole genome shotgun (WGS) entry which is preliminary data.</text>
</comment>
<dbReference type="AlphaFoldDB" id="A0A7C3WRE7"/>